<dbReference type="InterPro" id="IPR009081">
    <property type="entry name" value="PP-bd_ACP"/>
</dbReference>
<dbReference type="PROSITE" id="PS50075">
    <property type="entry name" value="CARRIER"/>
    <property type="match status" value="1"/>
</dbReference>
<sequence length="88" mass="9205">MTGIDDLLSLLRDDLGLPVDDGEDGSLRLEAISGWDSVHLLWLVTALEERTGSRLSLPDLLDAVTVADVHRLATAGPGSQGEAAAGAR</sequence>
<reference evidence="2 3" key="1">
    <citation type="journal article" date="2015" name="ISME J.">
        <title>Draft Genome Sequence of Streptomyces incarnatus NRRL8089, which Produces the Nucleoside Antibiotic Sinefungin.</title>
        <authorList>
            <person name="Oshima K."/>
            <person name="Hattori M."/>
            <person name="Shimizu H."/>
            <person name="Fukuda K."/>
            <person name="Nemoto M."/>
            <person name="Inagaki K."/>
            <person name="Tamura T."/>
        </authorList>
    </citation>
    <scope>NUCLEOTIDE SEQUENCE [LARGE SCALE GENOMIC DNA]</scope>
    <source>
        <strain evidence="2 3">NRRL 8089</strain>
    </source>
</reference>
<dbReference type="InterPro" id="IPR036736">
    <property type="entry name" value="ACP-like_sf"/>
</dbReference>
<organism evidence="2 3">
    <name type="scientific">Streptomyces incarnatus</name>
    <dbReference type="NCBI Taxonomy" id="665007"/>
    <lineage>
        <taxon>Bacteria</taxon>
        <taxon>Bacillati</taxon>
        <taxon>Actinomycetota</taxon>
        <taxon>Actinomycetes</taxon>
        <taxon>Kitasatosporales</taxon>
        <taxon>Streptomycetaceae</taxon>
        <taxon>Streptomyces</taxon>
    </lineage>
</organism>
<evidence type="ECO:0000259" key="1">
    <source>
        <dbReference type="PROSITE" id="PS50075"/>
    </source>
</evidence>
<dbReference type="RefSeq" id="WP_208896931.1">
    <property type="nucleotide sequence ID" value="NZ_CP011497.1"/>
</dbReference>
<keyword evidence="3" id="KW-1185">Reference proteome</keyword>
<name>A0ABN4G6A7_9ACTN</name>
<dbReference type="Pfam" id="PF00550">
    <property type="entry name" value="PP-binding"/>
    <property type="match status" value="1"/>
</dbReference>
<dbReference type="SUPFAM" id="SSF47336">
    <property type="entry name" value="ACP-like"/>
    <property type="match status" value="1"/>
</dbReference>
<protein>
    <recommendedName>
        <fullName evidence="1">Carrier domain-containing protein</fullName>
    </recommendedName>
</protein>
<feature type="domain" description="Carrier" evidence="1">
    <location>
        <begin position="1"/>
        <end position="77"/>
    </location>
</feature>
<gene>
    <name evidence="2" type="ORF">ABB07_01905</name>
</gene>
<accession>A0ABN4G6A7</accession>
<evidence type="ECO:0000313" key="2">
    <source>
        <dbReference type="EMBL" id="AKJ08829.1"/>
    </source>
</evidence>
<evidence type="ECO:0000313" key="3">
    <source>
        <dbReference type="Proteomes" id="UP000035366"/>
    </source>
</evidence>
<dbReference type="Gene3D" id="1.10.1200.10">
    <property type="entry name" value="ACP-like"/>
    <property type="match status" value="1"/>
</dbReference>
<dbReference type="EMBL" id="CP011497">
    <property type="protein sequence ID" value="AKJ08829.1"/>
    <property type="molecule type" value="Genomic_DNA"/>
</dbReference>
<dbReference type="Proteomes" id="UP000035366">
    <property type="component" value="Chromosome"/>
</dbReference>
<proteinExistence type="predicted"/>